<dbReference type="Proteomes" id="UP001305779">
    <property type="component" value="Unassembled WGS sequence"/>
</dbReference>
<evidence type="ECO:0000256" key="4">
    <source>
        <dbReference type="ARBA" id="ARBA00022833"/>
    </source>
</evidence>
<dbReference type="InterPro" id="IPR002867">
    <property type="entry name" value="IBR_dom"/>
</dbReference>
<organism evidence="6 7">
    <name type="scientific">Zasmidium cellare</name>
    <name type="common">Wine cellar mold</name>
    <name type="synonym">Racodium cellare</name>
    <dbReference type="NCBI Taxonomy" id="395010"/>
    <lineage>
        <taxon>Eukaryota</taxon>
        <taxon>Fungi</taxon>
        <taxon>Dikarya</taxon>
        <taxon>Ascomycota</taxon>
        <taxon>Pezizomycotina</taxon>
        <taxon>Dothideomycetes</taxon>
        <taxon>Dothideomycetidae</taxon>
        <taxon>Mycosphaerellales</taxon>
        <taxon>Mycosphaerellaceae</taxon>
        <taxon>Zasmidium</taxon>
    </lineage>
</organism>
<reference evidence="6 7" key="1">
    <citation type="journal article" date="2023" name="G3 (Bethesda)">
        <title>A chromosome-level genome assembly of Zasmidium syzygii isolated from banana leaves.</title>
        <authorList>
            <person name="van Westerhoven A.C."/>
            <person name="Mehrabi R."/>
            <person name="Talebi R."/>
            <person name="Steentjes M.B.F."/>
            <person name="Corcolon B."/>
            <person name="Chong P.A."/>
            <person name="Kema G.H.J."/>
            <person name="Seidl M.F."/>
        </authorList>
    </citation>
    <scope>NUCLEOTIDE SEQUENCE [LARGE SCALE GENOMIC DNA]</scope>
    <source>
        <strain evidence="6 7">P124</strain>
    </source>
</reference>
<dbReference type="EMBL" id="JAXOVC010000004">
    <property type="protein sequence ID" value="KAK4502573.1"/>
    <property type="molecule type" value="Genomic_DNA"/>
</dbReference>
<protein>
    <recommendedName>
        <fullName evidence="5">IBR domain-containing protein</fullName>
    </recommendedName>
</protein>
<dbReference type="SUPFAM" id="SSF57850">
    <property type="entry name" value="RING/U-box"/>
    <property type="match status" value="1"/>
</dbReference>
<keyword evidence="2" id="KW-0863">Zinc-finger</keyword>
<evidence type="ECO:0000256" key="3">
    <source>
        <dbReference type="ARBA" id="ARBA00022786"/>
    </source>
</evidence>
<evidence type="ECO:0000259" key="5">
    <source>
        <dbReference type="Pfam" id="PF01485"/>
    </source>
</evidence>
<evidence type="ECO:0000313" key="6">
    <source>
        <dbReference type="EMBL" id="KAK4502573.1"/>
    </source>
</evidence>
<dbReference type="Gene3D" id="1.20.120.1750">
    <property type="match status" value="1"/>
</dbReference>
<feature type="domain" description="IBR" evidence="5">
    <location>
        <begin position="132"/>
        <end position="188"/>
    </location>
</feature>
<evidence type="ECO:0000256" key="1">
    <source>
        <dbReference type="ARBA" id="ARBA00022723"/>
    </source>
</evidence>
<keyword evidence="1" id="KW-0479">Metal-binding</keyword>
<keyword evidence="4" id="KW-0862">Zinc</keyword>
<dbReference type="Pfam" id="PF01485">
    <property type="entry name" value="IBR"/>
    <property type="match status" value="1"/>
</dbReference>
<comment type="caution">
    <text evidence="6">The sequence shown here is derived from an EMBL/GenBank/DDBJ whole genome shotgun (WGS) entry which is preliminary data.</text>
</comment>
<evidence type="ECO:0000256" key="2">
    <source>
        <dbReference type="ARBA" id="ARBA00022771"/>
    </source>
</evidence>
<keyword evidence="7" id="KW-1185">Reference proteome</keyword>
<sequence length="346" mass="39978">MPTFECGICAEDKTEAEPIDIAGDKICAECALDALEPRFQLALEKEGAYPPPWGDVNLDVDKFKNVLGEDFVRRYKAREELYAIPIKLRRYCKHTDDSNDRCNAFLLPRPELPPDNKNLVCPECNRSPPVEEYAFESFKRGRDYQICPNPECELSIELLSGCNALQCKQASCWTQFCYICGKEAHHDSDHWSQGKPCPRWNQPGGKGAYWDRPAIPFEGLPNVVVSGEQDDNGMNKLWIKLDFWARRMHAWLMGFDGFPGDTFAWIGTLGTEGWLQIHVRLTEPQWRYIVSMEDFYGIICNEPELEFTAQAVRDRYGFLWANTMLKRTVLVDMYNWIIEGERRSYT</sequence>
<accession>A0ABR0EN82</accession>
<gene>
    <name evidence="6" type="ORF">PRZ48_005999</name>
</gene>
<keyword evidence="3" id="KW-0833">Ubl conjugation pathway</keyword>
<proteinExistence type="predicted"/>
<name>A0ABR0EN82_ZASCE</name>
<evidence type="ECO:0000313" key="7">
    <source>
        <dbReference type="Proteomes" id="UP001305779"/>
    </source>
</evidence>